<dbReference type="PANTHER" id="PTHR33055">
    <property type="entry name" value="TRANSPOSASE FOR INSERTION SEQUENCE ELEMENT IS1111A"/>
    <property type="match status" value="1"/>
</dbReference>
<name>A0A1Q6A2D9_9SPHI</name>
<sequence length="344" mass="39903">MNVSKPKKFTYFIGIDVSRNELDFAIHYGQTFIFHKEIANELTAIKNVIEEIKKQPKFMMSKAVFCMENTGIYCNILINALKKFKANIVQENALQIRNSLGNIRGKHDKIDAIRIAQYAYRHREELRLWQSKRKIVQQVAYLSTIRFRLMSIQLALKAPLKEQQDFLSKKESKENVEVCKRSMTSIRQDIEGIEMRILELIASDENLKNLLDIITSITSIGVVTAVQMIIRTNEFRGITTAKKFACYAGVAPFKDESGTVIKKARVSHIANKKMKSLLHICAVGAMRYDKDIKAYYERKVAEGKPKMLIINAIRFKLITRVFTCVHQNRQYEKEYKRRDESYSV</sequence>
<dbReference type="GO" id="GO:0003677">
    <property type="term" value="F:DNA binding"/>
    <property type="evidence" value="ECO:0007669"/>
    <property type="project" value="InterPro"/>
</dbReference>
<dbReference type="Pfam" id="PF02371">
    <property type="entry name" value="Transposase_20"/>
    <property type="match status" value="1"/>
</dbReference>
<dbReference type="Proteomes" id="UP000186720">
    <property type="component" value="Unassembled WGS sequence"/>
</dbReference>
<accession>A0A1Q6A2D9</accession>
<proteinExistence type="predicted"/>
<dbReference type="PANTHER" id="PTHR33055:SF3">
    <property type="entry name" value="PUTATIVE TRANSPOSASE FOR IS117-RELATED"/>
    <property type="match status" value="1"/>
</dbReference>
<feature type="domain" description="Transposase IS110-like N-terminal" evidence="1">
    <location>
        <begin position="13"/>
        <end position="155"/>
    </location>
</feature>
<dbReference type="Pfam" id="PF01548">
    <property type="entry name" value="DEDD_Tnp_IS110"/>
    <property type="match status" value="1"/>
</dbReference>
<evidence type="ECO:0000259" key="1">
    <source>
        <dbReference type="Pfam" id="PF01548"/>
    </source>
</evidence>
<gene>
    <name evidence="3" type="ORF">RG47T_3637</name>
</gene>
<feature type="domain" description="Transposase IS116/IS110/IS902 C-terminal" evidence="2">
    <location>
        <begin position="212"/>
        <end position="297"/>
    </location>
</feature>
<dbReference type="InterPro" id="IPR002525">
    <property type="entry name" value="Transp_IS110-like_N"/>
</dbReference>
<dbReference type="GO" id="GO:0004803">
    <property type="term" value="F:transposase activity"/>
    <property type="evidence" value="ECO:0007669"/>
    <property type="project" value="InterPro"/>
</dbReference>
<evidence type="ECO:0000259" key="2">
    <source>
        <dbReference type="Pfam" id="PF02371"/>
    </source>
</evidence>
<keyword evidence="4" id="KW-1185">Reference proteome</keyword>
<dbReference type="InterPro" id="IPR047650">
    <property type="entry name" value="Transpos_IS110"/>
</dbReference>
<protein>
    <submittedName>
        <fullName evidence="3">Uncharacterized protein</fullName>
    </submittedName>
</protein>
<dbReference type="GO" id="GO:0006313">
    <property type="term" value="P:DNA transposition"/>
    <property type="evidence" value="ECO:0007669"/>
    <property type="project" value="InterPro"/>
</dbReference>
<reference evidence="3 4" key="1">
    <citation type="submission" date="2016-11" db="EMBL/GenBank/DDBJ databases">
        <title>Whole Genome Sequencing of Mucilaginibacter polytrichastri RG4-7(T) isolated from the moss sample.</title>
        <authorList>
            <person name="Li Y."/>
        </authorList>
    </citation>
    <scope>NUCLEOTIDE SEQUENCE [LARGE SCALE GENOMIC DNA]</scope>
    <source>
        <strain evidence="3 4">RG4-7</strain>
    </source>
</reference>
<dbReference type="RefSeq" id="WP_074490742.1">
    <property type="nucleotide sequence ID" value="NZ_FPAM01000010.1"/>
</dbReference>
<dbReference type="EMBL" id="MPPL01000001">
    <property type="protein sequence ID" value="OKS88173.1"/>
    <property type="molecule type" value="Genomic_DNA"/>
</dbReference>
<dbReference type="OrthoDB" id="964423at2"/>
<evidence type="ECO:0000313" key="3">
    <source>
        <dbReference type="EMBL" id="OKS88173.1"/>
    </source>
</evidence>
<dbReference type="InterPro" id="IPR003346">
    <property type="entry name" value="Transposase_20"/>
</dbReference>
<comment type="caution">
    <text evidence="3">The sequence shown here is derived from an EMBL/GenBank/DDBJ whole genome shotgun (WGS) entry which is preliminary data.</text>
</comment>
<organism evidence="3 4">
    <name type="scientific">Mucilaginibacter polytrichastri</name>
    <dbReference type="NCBI Taxonomy" id="1302689"/>
    <lineage>
        <taxon>Bacteria</taxon>
        <taxon>Pseudomonadati</taxon>
        <taxon>Bacteroidota</taxon>
        <taxon>Sphingobacteriia</taxon>
        <taxon>Sphingobacteriales</taxon>
        <taxon>Sphingobacteriaceae</taxon>
        <taxon>Mucilaginibacter</taxon>
    </lineage>
</organism>
<dbReference type="AlphaFoldDB" id="A0A1Q6A2D9"/>
<evidence type="ECO:0000313" key="4">
    <source>
        <dbReference type="Proteomes" id="UP000186720"/>
    </source>
</evidence>